<organism evidence="1 2">
    <name type="scientific">Gigaspora margarita</name>
    <dbReference type="NCBI Taxonomy" id="4874"/>
    <lineage>
        <taxon>Eukaryota</taxon>
        <taxon>Fungi</taxon>
        <taxon>Fungi incertae sedis</taxon>
        <taxon>Mucoromycota</taxon>
        <taxon>Glomeromycotina</taxon>
        <taxon>Glomeromycetes</taxon>
        <taxon>Diversisporales</taxon>
        <taxon>Gigasporaceae</taxon>
        <taxon>Gigaspora</taxon>
    </lineage>
</organism>
<sequence length="45" mass="5220">ILIHQQQLEGMFNRYDIKVHPNMSLDLQEAKLIQAEPSAKDKKIS</sequence>
<evidence type="ECO:0000313" key="2">
    <source>
        <dbReference type="Proteomes" id="UP000789901"/>
    </source>
</evidence>
<dbReference type="EMBL" id="CAJVQB010142324">
    <property type="protein sequence ID" value="CAG8854779.1"/>
    <property type="molecule type" value="Genomic_DNA"/>
</dbReference>
<feature type="non-terminal residue" evidence="1">
    <location>
        <position position="45"/>
    </location>
</feature>
<protein>
    <submittedName>
        <fullName evidence="1">20900_t:CDS:1</fullName>
    </submittedName>
</protein>
<accession>A0ABN7XHT8</accession>
<dbReference type="Proteomes" id="UP000789901">
    <property type="component" value="Unassembled WGS sequence"/>
</dbReference>
<reference evidence="1 2" key="1">
    <citation type="submission" date="2021-06" db="EMBL/GenBank/DDBJ databases">
        <authorList>
            <person name="Kallberg Y."/>
            <person name="Tangrot J."/>
            <person name="Rosling A."/>
        </authorList>
    </citation>
    <scope>NUCLEOTIDE SEQUENCE [LARGE SCALE GENOMIC DNA]</scope>
    <source>
        <strain evidence="1 2">120-4 pot B 10/14</strain>
    </source>
</reference>
<feature type="non-terminal residue" evidence="1">
    <location>
        <position position="1"/>
    </location>
</feature>
<gene>
    <name evidence="1" type="ORF">GMARGA_LOCUS43600</name>
</gene>
<evidence type="ECO:0000313" key="1">
    <source>
        <dbReference type="EMBL" id="CAG8854779.1"/>
    </source>
</evidence>
<proteinExistence type="predicted"/>
<name>A0ABN7XHT8_GIGMA</name>
<comment type="caution">
    <text evidence="1">The sequence shown here is derived from an EMBL/GenBank/DDBJ whole genome shotgun (WGS) entry which is preliminary data.</text>
</comment>
<keyword evidence="2" id="KW-1185">Reference proteome</keyword>